<dbReference type="AlphaFoldDB" id="A0A2V0P466"/>
<evidence type="ECO:0000313" key="4">
    <source>
        <dbReference type="Proteomes" id="UP000247498"/>
    </source>
</evidence>
<evidence type="ECO:0000256" key="1">
    <source>
        <dbReference type="SAM" id="MobiDB-lite"/>
    </source>
</evidence>
<name>A0A2V0P466_9CHLO</name>
<organism evidence="3 4">
    <name type="scientific">Raphidocelis subcapitata</name>
    <dbReference type="NCBI Taxonomy" id="307507"/>
    <lineage>
        <taxon>Eukaryota</taxon>
        <taxon>Viridiplantae</taxon>
        <taxon>Chlorophyta</taxon>
        <taxon>core chlorophytes</taxon>
        <taxon>Chlorophyceae</taxon>
        <taxon>CS clade</taxon>
        <taxon>Sphaeropleales</taxon>
        <taxon>Selenastraceae</taxon>
        <taxon>Raphidocelis</taxon>
    </lineage>
</organism>
<dbReference type="Proteomes" id="UP000247498">
    <property type="component" value="Unassembled WGS sequence"/>
</dbReference>
<evidence type="ECO:0000313" key="3">
    <source>
        <dbReference type="EMBL" id="GBF93702.1"/>
    </source>
</evidence>
<evidence type="ECO:0000256" key="2">
    <source>
        <dbReference type="SAM" id="Phobius"/>
    </source>
</evidence>
<feature type="region of interest" description="Disordered" evidence="1">
    <location>
        <begin position="1"/>
        <end position="21"/>
    </location>
</feature>
<keyword evidence="2" id="KW-0812">Transmembrane</keyword>
<keyword evidence="2" id="KW-1133">Transmembrane helix</keyword>
<dbReference type="EMBL" id="BDRX01000043">
    <property type="protein sequence ID" value="GBF93702.1"/>
    <property type="molecule type" value="Genomic_DNA"/>
</dbReference>
<keyword evidence="4" id="KW-1185">Reference proteome</keyword>
<dbReference type="InParanoid" id="A0A2V0P466"/>
<proteinExistence type="predicted"/>
<gene>
    <name evidence="3" type="ORF">Rsub_06805</name>
</gene>
<protein>
    <submittedName>
        <fullName evidence="3">Uncharacterized protein</fullName>
    </submittedName>
</protein>
<comment type="caution">
    <text evidence="3">The sequence shown here is derived from an EMBL/GenBank/DDBJ whole genome shotgun (WGS) entry which is preliminary data.</text>
</comment>
<reference evidence="3 4" key="1">
    <citation type="journal article" date="2018" name="Sci. Rep.">
        <title>Raphidocelis subcapitata (=Pseudokirchneriella subcapitata) provides an insight into genome evolution and environmental adaptations in the Sphaeropleales.</title>
        <authorList>
            <person name="Suzuki S."/>
            <person name="Yamaguchi H."/>
            <person name="Nakajima N."/>
            <person name="Kawachi M."/>
        </authorList>
    </citation>
    <scope>NUCLEOTIDE SEQUENCE [LARGE SCALE GENOMIC DNA]</scope>
    <source>
        <strain evidence="3 4">NIES-35</strain>
    </source>
</reference>
<feature type="transmembrane region" description="Helical" evidence="2">
    <location>
        <begin position="24"/>
        <end position="43"/>
    </location>
</feature>
<sequence>MGASSPPPSQRHEQRGAPRRRRPWRWLAAMAALSAALFSVQLFSFGGEGLSSLGGELSFLEDVLDDGLSLAGSLFEGGGGGGGHGGRRGVCGARPARGRVFMSYTVVYGLCN</sequence>
<accession>A0A2V0P466</accession>
<keyword evidence="2" id="KW-0472">Membrane</keyword>